<sequence length="392" mass="41080">MKTVVKTIALGAVLLLGSTSLTMAFEEGKLLIWINGDKGYNGLQALGDKFKAELGVDVVVEHPEAVTDKFQQTAATGAGPDIFIWAHDRFGEWAAAGLITPVDPSQEVKDGILDIGWDAVTFDGKVWGYPIAVEAVGLIYNKDLVPVPPATFEEIPSLKLPAGVKPILWDYNNTYFTFPLLMANGGYAFQKNAAGSYDPADTGVNNAGAKQGASMLRKLIDDGVMPSGVDYGVMDAAMNKGEVAMVLNGPWAWGNLVTSKINFGVAPIPSVGGQASKSFVGVLAANINAASPNKDLAKEFIETYLLSDDGLKTVNDDVPLGAVLDKSFAETLAGNANVAQTLANAEAGVPMPSTPAMGKFWSAMGPALSSITDKSVTVDKALDDAAARILAP</sequence>
<comment type="function">
    <text evidence="6">Part of the ABC transporter complex MalEFGK involved in maltose/maltodextrin import. Binds maltose and higher maltodextrins.</text>
</comment>
<dbReference type="GO" id="GO:1901982">
    <property type="term" value="F:maltose binding"/>
    <property type="evidence" value="ECO:0007669"/>
    <property type="project" value="TreeGrafter"/>
</dbReference>
<dbReference type="Proteomes" id="UP000782610">
    <property type="component" value="Unassembled WGS sequence"/>
</dbReference>
<dbReference type="PRINTS" id="PR00181">
    <property type="entry name" value="MALTOSEBP"/>
</dbReference>
<keyword evidence="2 6" id="KW-0813">Transport</keyword>
<dbReference type="GO" id="GO:0042956">
    <property type="term" value="P:maltodextrin transmembrane transport"/>
    <property type="evidence" value="ECO:0007669"/>
    <property type="project" value="TreeGrafter"/>
</dbReference>
<dbReference type="Gene3D" id="3.40.190.10">
    <property type="entry name" value="Periplasmic binding protein-like II"/>
    <property type="match status" value="2"/>
</dbReference>
<dbReference type="EMBL" id="JACRAF010000030">
    <property type="protein sequence ID" value="MBI4922322.1"/>
    <property type="molecule type" value="Genomic_DNA"/>
</dbReference>
<dbReference type="InterPro" id="IPR006059">
    <property type="entry name" value="SBP"/>
</dbReference>
<comment type="subcellular location">
    <subcellularLocation>
        <location evidence="6">Periplasm</location>
    </subcellularLocation>
</comment>
<gene>
    <name evidence="7" type="primary">malE</name>
    <name evidence="7" type="ORF">HY834_11275</name>
</gene>
<evidence type="ECO:0000256" key="4">
    <source>
        <dbReference type="ARBA" id="ARBA00022729"/>
    </source>
</evidence>
<keyword evidence="5 6" id="KW-0574">Periplasm</keyword>
<feature type="chain" id="PRO_5038154297" description="Maltodextrin-binding protein" evidence="6">
    <location>
        <begin position="25"/>
        <end position="392"/>
    </location>
</feature>
<accession>A0A933L365</accession>
<evidence type="ECO:0000256" key="5">
    <source>
        <dbReference type="ARBA" id="ARBA00022764"/>
    </source>
</evidence>
<dbReference type="PANTHER" id="PTHR30061">
    <property type="entry name" value="MALTOSE-BINDING PERIPLASMIC PROTEIN"/>
    <property type="match status" value="1"/>
</dbReference>
<comment type="caution">
    <text evidence="7">The sequence shown here is derived from an EMBL/GenBank/DDBJ whole genome shotgun (WGS) entry which is preliminary data.</text>
</comment>
<evidence type="ECO:0000256" key="3">
    <source>
        <dbReference type="ARBA" id="ARBA00022597"/>
    </source>
</evidence>
<dbReference type="InterPro" id="IPR006060">
    <property type="entry name" value="Maltose/Cyclodextrin-bd"/>
</dbReference>
<feature type="signal peptide" evidence="6">
    <location>
        <begin position="1"/>
        <end position="24"/>
    </location>
</feature>
<evidence type="ECO:0000313" key="7">
    <source>
        <dbReference type="EMBL" id="MBI4922322.1"/>
    </source>
</evidence>
<keyword evidence="4 6" id="KW-0732">Signal</keyword>
<dbReference type="GO" id="GO:0055052">
    <property type="term" value="C:ATP-binding cassette (ABC) transporter complex, substrate-binding subunit-containing"/>
    <property type="evidence" value="ECO:0007669"/>
    <property type="project" value="TreeGrafter"/>
</dbReference>
<protein>
    <recommendedName>
        <fullName evidence="6">Maltodextrin-binding protein</fullName>
    </recommendedName>
</protein>
<evidence type="ECO:0000256" key="6">
    <source>
        <dbReference type="RuleBase" id="RU365005"/>
    </source>
</evidence>
<dbReference type="AlphaFoldDB" id="A0A933L365"/>
<comment type="similarity">
    <text evidence="1 6">Belongs to the bacterial solute-binding protein 1 family.</text>
</comment>
<dbReference type="GO" id="GO:0015144">
    <property type="term" value="F:carbohydrate transmembrane transporter activity"/>
    <property type="evidence" value="ECO:0007669"/>
    <property type="project" value="InterPro"/>
</dbReference>
<dbReference type="NCBIfam" id="NF007011">
    <property type="entry name" value="PRK09474.1"/>
    <property type="match status" value="1"/>
</dbReference>
<dbReference type="SUPFAM" id="SSF53850">
    <property type="entry name" value="Periplasmic binding protein-like II"/>
    <property type="match status" value="1"/>
</dbReference>
<name>A0A933L365_9HYPH</name>
<evidence type="ECO:0000256" key="1">
    <source>
        <dbReference type="ARBA" id="ARBA00008520"/>
    </source>
</evidence>
<reference evidence="7" key="1">
    <citation type="submission" date="2020-07" db="EMBL/GenBank/DDBJ databases">
        <title>Huge and variable diversity of episymbiotic CPR bacteria and DPANN archaea in groundwater ecosystems.</title>
        <authorList>
            <person name="He C.Y."/>
            <person name="Keren R."/>
            <person name="Whittaker M."/>
            <person name="Farag I.F."/>
            <person name="Doudna J."/>
            <person name="Cate J.H.D."/>
            <person name="Banfield J.F."/>
        </authorList>
    </citation>
    <scope>NUCLEOTIDE SEQUENCE</scope>
    <source>
        <strain evidence="7">NC_groundwater_1586_Pr3_B-0.1um_66_15</strain>
    </source>
</reference>
<organism evidence="7 8">
    <name type="scientific">Devosia nanyangense</name>
    <dbReference type="NCBI Taxonomy" id="1228055"/>
    <lineage>
        <taxon>Bacteria</taxon>
        <taxon>Pseudomonadati</taxon>
        <taxon>Pseudomonadota</taxon>
        <taxon>Alphaproteobacteria</taxon>
        <taxon>Hyphomicrobiales</taxon>
        <taxon>Devosiaceae</taxon>
        <taxon>Devosia</taxon>
    </lineage>
</organism>
<dbReference type="GO" id="GO:0042597">
    <property type="term" value="C:periplasmic space"/>
    <property type="evidence" value="ECO:0007669"/>
    <property type="project" value="UniProtKB-SubCell"/>
</dbReference>
<keyword evidence="3 6" id="KW-0762">Sugar transport</keyword>
<evidence type="ECO:0000313" key="8">
    <source>
        <dbReference type="Proteomes" id="UP000782610"/>
    </source>
</evidence>
<evidence type="ECO:0000256" key="2">
    <source>
        <dbReference type="ARBA" id="ARBA00022448"/>
    </source>
</evidence>
<dbReference type="Pfam" id="PF01547">
    <property type="entry name" value="SBP_bac_1"/>
    <property type="match status" value="1"/>
</dbReference>
<dbReference type="GO" id="GO:0015768">
    <property type="term" value="P:maltose transport"/>
    <property type="evidence" value="ECO:0007669"/>
    <property type="project" value="TreeGrafter"/>
</dbReference>
<dbReference type="PANTHER" id="PTHR30061:SF50">
    <property type="entry name" value="MALTOSE_MALTODEXTRIN-BINDING PERIPLASMIC PROTEIN"/>
    <property type="match status" value="1"/>
</dbReference>
<proteinExistence type="inferred from homology"/>